<dbReference type="CDD" id="cd12148">
    <property type="entry name" value="fungal_TF_MHR"/>
    <property type="match status" value="1"/>
</dbReference>
<dbReference type="EMBL" id="ML978126">
    <property type="protein sequence ID" value="KAF2098447.1"/>
    <property type="molecule type" value="Genomic_DNA"/>
</dbReference>
<evidence type="ECO:0000256" key="2">
    <source>
        <dbReference type="ARBA" id="ARBA00022723"/>
    </source>
</evidence>
<dbReference type="GO" id="GO:0008270">
    <property type="term" value="F:zinc ion binding"/>
    <property type="evidence" value="ECO:0007669"/>
    <property type="project" value="InterPro"/>
</dbReference>
<comment type="caution">
    <text evidence="9">The sequence shown here is derived from an EMBL/GenBank/DDBJ whole genome shotgun (WGS) entry which is preliminary data.</text>
</comment>
<sequence>MDDRLPPFLLKALFSLATLFLQLSADDPTNDSVEPSELATLSRYQRRGRPWAETATKEVLLLAVLEPSLVVLQSVLSLMMYWFSLGDKRAAEMMFSIAYRCSDLLGFNRLTEARLRDQTFTLEAELARRSFWYSWFTLCIAGAPKAYLRNAWLEVEQLPLPCALTRISSGVLVTPNETMDAEWHSHRCDRSTDEDSSGRSIFAGVAKILGIWARVQVVAMDLIAEGVAERCEVIDTLADLADSIYQAPDSPARGRTSVLIDQSERLDDIVMFESLYHLCQMILHSIIVPRFSGIPLDPSVPNEYVQYRAETVVYHASMVAKMFDRHLAGRADVSTIPPVVGYAIFVAGSALLIFMSSKPRTETLHLRGEDYDLSGREAQVETLLLVLGILQQYWKILDGPLEKLQHAATAHKAKMHQNMMTPGETPHPHIGEDNALNKATPGDSSLPVVGPGYVHPAHDEAESTRDSILLSFTSRREVQNSCSGPSDLRSMRRKGRKGHLQEQATTTVLTETEGDGMVSVDTRQFAESFDDFPDDWWNLPSPFPIESENFDRLGIFDNMTYF</sequence>
<dbReference type="InterPro" id="IPR050815">
    <property type="entry name" value="TF_fung"/>
</dbReference>
<reference evidence="9" key="1">
    <citation type="journal article" date="2020" name="Stud. Mycol.">
        <title>101 Dothideomycetes genomes: a test case for predicting lifestyles and emergence of pathogens.</title>
        <authorList>
            <person name="Haridas S."/>
            <person name="Albert R."/>
            <person name="Binder M."/>
            <person name="Bloem J."/>
            <person name="Labutti K."/>
            <person name="Salamov A."/>
            <person name="Andreopoulos B."/>
            <person name="Baker S."/>
            <person name="Barry K."/>
            <person name="Bills G."/>
            <person name="Bluhm B."/>
            <person name="Cannon C."/>
            <person name="Castanera R."/>
            <person name="Culley D."/>
            <person name="Daum C."/>
            <person name="Ezra D."/>
            <person name="Gonzalez J."/>
            <person name="Henrissat B."/>
            <person name="Kuo A."/>
            <person name="Liang C."/>
            <person name="Lipzen A."/>
            <person name="Lutzoni F."/>
            <person name="Magnuson J."/>
            <person name="Mondo S."/>
            <person name="Nolan M."/>
            <person name="Ohm R."/>
            <person name="Pangilinan J."/>
            <person name="Park H.-J."/>
            <person name="Ramirez L."/>
            <person name="Alfaro M."/>
            <person name="Sun H."/>
            <person name="Tritt A."/>
            <person name="Yoshinaga Y."/>
            <person name="Zwiers L.-H."/>
            <person name="Turgeon B."/>
            <person name="Goodwin S."/>
            <person name="Spatafora J."/>
            <person name="Crous P."/>
            <person name="Grigoriev I."/>
        </authorList>
    </citation>
    <scope>NUCLEOTIDE SEQUENCE</scope>
    <source>
        <strain evidence="9">CBS 133067</strain>
    </source>
</reference>
<keyword evidence="4" id="KW-0804">Transcription</keyword>
<evidence type="ECO:0000256" key="3">
    <source>
        <dbReference type="ARBA" id="ARBA00023015"/>
    </source>
</evidence>
<dbReference type="Proteomes" id="UP000799772">
    <property type="component" value="Unassembled WGS sequence"/>
</dbReference>
<keyword evidence="7" id="KW-0732">Signal</keyword>
<evidence type="ECO:0000313" key="10">
    <source>
        <dbReference type="Proteomes" id="UP000799772"/>
    </source>
</evidence>
<accession>A0A9P4IH97</accession>
<evidence type="ECO:0000259" key="8">
    <source>
        <dbReference type="Pfam" id="PF04082"/>
    </source>
</evidence>
<dbReference type="OrthoDB" id="309640at2759"/>
<comment type="subcellular location">
    <subcellularLocation>
        <location evidence="1">Nucleus</location>
    </subcellularLocation>
</comment>
<dbReference type="GO" id="GO:0005634">
    <property type="term" value="C:nucleus"/>
    <property type="evidence" value="ECO:0007669"/>
    <property type="project" value="UniProtKB-SubCell"/>
</dbReference>
<evidence type="ECO:0000256" key="4">
    <source>
        <dbReference type="ARBA" id="ARBA00023163"/>
    </source>
</evidence>
<evidence type="ECO:0000256" key="1">
    <source>
        <dbReference type="ARBA" id="ARBA00004123"/>
    </source>
</evidence>
<gene>
    <name evidence="9" type="ORF">NA57DRAFT_56118</name>
</gene>
<feature type="chain" id="PRO_5040173127" description="Xylanolytic transcriptional activator regulatory domain-containing protein" evidence="7">
    <location>
        <begin position="26"/>
        <end position="562"/>
    </location>
</feature>
<feature type="domain" description="Xylanolytic transcriptional activator regulatory" evidence="8">
    <location>
        <begin position="6"/>
        <end position="137"/>
    </location>
</feature>
<keyword evidence="5" id="KW-0539">Nucleus</keyword>
<organism evidence="9 10">
    <name type="scientific">Rhizodiscina lignyota</name>
    <dbReference type="NCBI Taxonomy" id="1504668"/>
    <lineage>
        <taxon>Eukaryota</taxon>
        <taxon>Fungi</taxon>
        <taxon>Dikarya</taxon>
        <taxon>Ascomycota</taxon>
        <taxon>Pezizomycotina</taxon>
        <taxon>Dothideomycetes</taxon>
        <taxon>Pleosporomycetidae</taxon>
        <taxon>Aulographales</taxon>
        <taxon>Rhizodiscinaceae</taxon>
        <taxon>Rhizodiscina</taxon>
    </lineage>
</organism>
<feature type="region of interest" description="Disordered" evidence="6">
    <location>
        <begin position="480"/>
        <end position="503"/>
    </location>
</feature>
<dbReference type="InterPro" id="IPR007219">
    <property type="entry name" value="XnlR_reg_dom"/>
</dbReference>
<dbReference type="Pfam" id="PF04082">
    <property type="entry name" value="Fungal_trans"/>
    <property type="match status" value="1"/>
</dbReference>
<evidence type="ECO:0000256" key="5">
    <source>
        <dbReference type="ARBA" id="ARBA00023242"/>
    </source>
</evidence>
<dbReference type="PANTHER" id="PTHR47338:SF5">
    <property type="entry name" value="ZN(II)2CYS6 TRANSCRIPTION FACTOR (EUROFUNG)"/>
    <property type="match status" value="1"/>
</dbReference>
<dbReference type="AlphaFoldDB" id="A0A9P4IH97"/>
<dbReference type="GO" id="GO:0006351">
    <property type="term" value="P:DNA-templated transcription"/>
    <property type="evidence" value="ECO:0007669"/>
    <property type="project" value="InterPro"/>
</dbReference>
<dbReference type="GO" id="GO:0000981">
    <property type="term" value="F:DNA-binding transcription factor activity, RNA polymerase II-specific"/>
    <property type="evidence" value="ECO:0007669"/>
    <property type="project" value="InterPro"/>
</dbReference>
<evidence type="ECO:0000256" key="6">
    <source>
        <dbReference type="SAM" id="MobiDB-lite"/>
    </source>
</evidence>
<dbReference type="GO" id="GO:0003677">
    <property type="term" value="F:DNA binding"/>
    <property type="evidence" value="ECO:0007669"/>
    <property type="project" value="InterPro"/>
</dbReference>
<feature type="signal peptide" evidence="7">
    <location>
        <begin position="1"/>
        <end position="25"/>
    </location>
</feature>
<proteinExistence type="predicted"/>
<name>A0A9P4IH97_9PEZI</name>
<keyword evidence="2" id="KW-0479">Metal-binding</keyword>
<keyword evidence="3" id="KW-0805">Transcription regulation</keyword>
<keyword evidence="10" id="KW-1185">Reference proteome</keyword>
<protein>
    <recommendedName>
        <fullName evidence="8">Xylanolytic transcriptional activator regulatory domain-containing protein</fullName>
    </recommendedName>
</protein>
<evidence type="ECO:0000313" key="9">
    <source>
        <dbReference type="EMBL" id="KAF2098447.1"/>
    </source>
</evidence>
<evidence type="ECO:0000256" key="7">
    <source>
        <dbReference type="SAM" id="SignalP"/>
    </source>
</evidence>
<dbReference type="PANTHER" id="PTHR47338">
    <property type="entry name" value="ZN(II)2CYS6 TRANSCRIPTION FACTOR (EUROFUNG)-RELATED"/>
    <property type="match status" value="1"/>
</dbReference>